<dbReference type="InterPro" id="IPR036047">
    <property type="entry name" value="F-box-like_dom_sf"/>
</dbReference>
<evidence type="ECO:0000313" key="2">
    <source>
        <dbReference type="EMBL" id="KAL2825342.1"/>
    </source>
</evidence>
<dbReference type="EMBL" id="JBFXLS010000037">
    <property type="protein sequence ID" value="KAL2825342.1"/>
    <property type="molecule type" value="Genomic_DNA"/>
</dbReference>
<dbReference type="SUPFAM" id="SSF81383">
    <property type="entry name" value="F-box domain"/>
    <property type="match status" value="1"/>
</dbReference>
<proteinExistence type="predicted"/>
<evidence type="ECO:0000259" key="1">
    <source>
        <dbReference type="SMART" id="SM00256"/>
    </source>
</evidence>
<sequence>MDGLLLGMPNEILLLILHNLATIQDVSHLSQTCWRLYSVFTSSKNRINILRSAAGVPRKPEYHLDEAFSEVVRIPPLNWALPDGRPEAHLIIDVNYGLVSEEMIASGMWHLSAILGRPGQRTFQQALHQFLAQFQELDQRWHRQFEHITEDILSAAAGLQMDLLRRSTSTTVDLSTENTIIALTFNCLLILNGIHLITIYTDEGEVEWMLDNASPAVLLDSGYESDSILPTITIHKQSERERRELHGPKKNPKPGFHLDSDLETMLAYIAQLSFQLLNTQDPRHWPTVLYVLLIFVFIHMNLSSSQSWMEEICQASESLEPLFRDLARYYYVCTNGGQILSNRWDEEDYARRVGYDQVAVGHALLLNSLWLDSAPGDWETREEWRGIDGFPEKLYYFAHGCAV</sequence>
<gene>
    <name evidence="2" type="ORF">BDW59DRAFT_161818</name>
</gene>
<name>A0ABR4IEK6_9EURO</name>
<keyword evidence="3" id="KW-1185">Reference proteome</keyword>
<dbReference type="Proteomes" id="UP001610335">
    <property type="component" value="Unassembled WGS sequence"/>
</dbReference>
<dbReference type="SMART" id="SM00256">
    <property type="entry name" value="FBOX"/>
    <property type="match status" value="1"/>
</dbReference>
<comment type="caution">
    <text evidence="2">The sequence shown here is derived from an EMBL/GenBank/DDBJ whole genome shotgun (WGS) entry which is preliminary data.</text>
</comment>
<feature type="domain" description="F-box" evidence="1">
    <location>
        <begin position="8"/>
        <end position="49"/>
    </location>
</feature>
<dbReference type="Pfam" id="PF12937">
    <property type="entry name" value="F-box-like"/>
    <property type="match status" value="1"/>
</dbReference>
<evidence type="ECO:0000313" key="3">
    <source>
        <dbReference type="Proteomes" id="UP001610335"/>
    </source>
</evidence>
<organism evidence="2 3">
    <name type="scientific">Aspergillus cavernicola</name>
    <dbReference type="NCBI Taxonomy" id="176166"/>
    <lineage>
        <taxon>Eukaryota</taxon>
        <taxon>Fungi</taxon>
        <taxon>Dikarya</taxon>
        <taxon>Ascomycota</taxon>
        <taxon>Pezizomycotina</taxon>
        <taxon>Eurotiomycetes</taxon>
        <taxon>Eurotiomycetidae</taxon>
        <taxon>Eurotiales</taxon>
        <taxon>Aspergillaceae</taxon>
        <taxon>Aspergillus</taxon>
        <taxon>Aspergillus subgen. Nidulantes</taxon>
    </lineage>
</organism>
<reference evidence="2 3" key="1">
    <citation type="submission" date="2024-07" db="EMBL/GenBank/DDBJ databases">
        <title>Section-level genome sequencing and comparative genomics of Aspergillus sections Usti and Cavernicolus.</title>
        <authorList>
            <consortium name="Lawrence Berkeley National Laboratory"/>
            <person name="Nybo J.L."/>
            <person name="Vesth T.C."/>
            <person name="Theobald S."/>
            <person name="Frisvad J.C."/>
            <person name="Larsen T.O."/>
            <person name="Kjaerboelling I."/>
            <person name="Rothschild-Mancinelli K."/>
            <person name="Lyhne E.K."/>
            <person name="Kogle M.E."/>
            <person name="Barry K."/>
            <person name="Clum A."/>
            <person name="Na H."/>
            <person name="Ledsgaard L."/>
            <person name="Lin J."/>
            <person name="Lipzen A."/>
            <person name="Kuo A."/>
            <person name="Riley R."/>
            <person name="Mondo S."/>
            <person name="LaButti K."/>
            <person name="Haridas S."/>
            <person name="Pangalinan J."/>
            <person name="Salamov A.A."/>
            <person name="Simmons B.A."/>
            <person name="Magnuson J.K."/>
            <person name="Chen J."/>
            <person name="Drula E."/>
            <person name="Henrissat B."/>
            <person name="Wiebenga A."/>
            <person name="Lubbers R.J."/>
            <person name="Gomes A.C."/>
            <person name="Makela M.R."/>
            <person name="Stajich J."/>
            <person name="Grigoriev I.V."/>
            <person name="Mortensen U.H."/>
            <person name="De vries R.P."/>
            <person name="Baker S.E."/>
            <person name="Andersen M.R."/>
        </authorList>
    </citation>
    <scope>NUCLEOTIDE SEQUENCE [LARGE SCALE GENOMIC DNA]</scope>
    <source>
        <strain evidence="2 3">CBS 600.67</strain>
    </source>
</reference>
<accession>A0ABR4IEK6</accession>
<dbReference type="CDD" id="cd09917">
    <property type="entry name" value="F-box_SF"/>
    <property type="match status" value="1"/>
</dbReference>
<dbReference type="InterPro" id="IPR001810">
    <property type="entry name" value="F-box_dom"/>
</dbReference>
<protein>
    <recommendedName>
        <fullName evidence="1">F-box domain-containing protein</fullName>
    </recommendedName>
</protein>